<feature type="region of interest" description="Disordered" evidence="1">
    <location>
        <begin position="114"/>
        <end position="133"/>
    </location>
</feature>
<evidence type="ECO:0000313" key="3">
    <source>
        <dbReference type="EMBL" id="KAG9455039.1"/>
    </source>
</evidence>
<reference evidence="3 4" key="1">
    <citation type="submission" date="2021-07" db="EMBL/GenBank/DDBJ databases">
        <title>The Aristolochia fimbriata genome: insights into angiosperm evolution, floral development and chemical biosynthesis.</title>
        <authorList>
            <person name="Jiao Y."/>
        </authorList>
    </citation>
    <scope>NUCLEOTIDE SEQUENCE [LARGE SCALE GENOMIC DNA]</scope>
    <source>
        <strain evidence="3">IBCAS-2021</strain>
        <tissue evidence="3">Leaf</tissue>
    </source>
</reference>
<keyword evidence="2" id="KW-0812">Transmembrane</keyword>
<dbReference type="Proteomes" id="UP000825729">
    <property type="component" value="Unassembled WGS sequence"/>
</dbReference>
<evidence type="ECO:0000256" key="1">
    <source>
        <dbReference type="SAM" id="MobiDB-lite"/>
    </source>
</evidence>
<feature type="region of interest" description="Disordered" evidence="1">
    <location>
        <begin position="147"/>
        <end position="183"/>
    </location>
</feature>
<dbReference type="InterPro" id="IPR045884">
    <property type="entry name" value="At5g59350-like"/>
</dbReference>
<keyword evidence="4" id="KW-1185">Reference proteome</keyword>
<feature type="compositionally biased region" description="Acidic residues" evidence="1">
    <location>
        <begin position="114"/>
        <end position="126"/>
    </location>
</feature>
<comment type="caution">
    <text evidence="3">The sequence shown here is derived from an EMBL/GenBank/DDBJ whole genome shotgun (WGS) entry which is preliminary data.</text>
</comment>
<dbReference type="PANTHER" id="PTHR34054:SF4">
    <property type="entry name" value="PROTEIN, PUTATIVE-RELATED"/>
    <property type="match status" value="1"/>
</dbReference>
<keyword evidence="2" id="KW-1133">Transmembrane helix</keyword>
<feature type="transmembrane region" description="Helical" evidence="2">
    <location>
        <begin position="7"/>
        <end position="32"/>
    </location>
</feature>
<organism evidence="3 4">
    <name type="scientific">Aristolochia fimbriata</name>
    <name type="common">White veined hardy Dutchman's pipe vine</name>
    <dbReference type="NCBI Taxonomy" id="158543"/>
    <lineage>
        <taxon>Eukaryota</taxon>
        <taxon>Viridiplantae</taxon>
        <taxon>Streptophyta</taxon>
        <taxon>Embryophyta</taxon>
        <taxon>Tracheophyta</taxon>
        <taxon>Spermatophyta</taxon>
        <taxon>Magnoliopsida</taxon>
        <taxon>Magnoliidae</taxon>
        <taxon>Piperales</taxon>
        <taxon>Aristolochiaceae</taxon>
        <taxon>Aristolochia</taxon>
    </lineage>
</organism>
<name>A0AAV7F2B1_ARIFI</name>
<accession>A0AAV7F2B1</accession>
<proteinExistence type="predicted"/>
<protein>
    <submittedName>
        <fullName evidence="3">Uncharacterized protein</fullName>
    </submittedName>
</protein>
<keyword evidence="2" id="KW-0472">Membrane</keyword>
<dbReference type="PANTHER" id="PTHR34054">
    <property type="entry name" value="EXPRESSED PROTEIN"/>
    <property type="match status" value="1"/>
</dbReference>
<feature type="compositionally biased region" description="Basic and acidic residues" evidence="1">
    <location>
        <begin position="163"/>
        <end position="173"/>
    </location>
</feature>
<evidence type="ECO:0000256" key="2">
    <source>
        <dbReference type="SAM" id="Phobius"/>
    </source>
</evidence>
<dbReference type="EMBL" id="JAINDJ010000003">
    <property type="protein sequence ID" value="KAG9455039.1"/>
    <property type="molecule type" value="Genomic_DNA"/>
</dbReference>
<sequence>MIAVTSLGLYLLLLFGLLTLSLFLSLLCLVWWRRRSRCDTVEAPPSEVSTEPYKSPSKELIYYLCWKNQARIEPAAAAAAAAAANETESPTKGGEELEKLYSRYRLLYTINEEKETETEVEEEGSVDEGVMGEVDIENDALNFFSPLSSPPFYTPHSSPSRDAAAKSPEREVSDESGSPEVMV</sequence>
<evidence type="ECO:0000313" key="4">
    <source>
        <dbReference type="Proteomes" id="UP000825729"/>
    </source>
</evidence>
<dbReference type="AlphaFoldDB" id="A0AAV7F2B1"/>
<gene>
    <name evidence="3" type="ORF">H6P81_007943</name>
</gene>